<keyword evidence="3" id="KW-1185">Reference proteome</keyword>
<dbReference type="EMBL" id="JASCZI010241774">
    <property type="protein sequence ID" value="MED6206701.1"/>
    <property type="molecule type" value="Genomic_DNA"/>
</dbReference>
<accession>A0ABU6Y9T9</accession>
<evidence type="ECO:0000313" key="3">
    <source>
        <dbReference type="Proteomes" id="UP001341840"/>
    </source>
</evidence>
<evidence type="ECO:0000256" key="1">
    <source>
        <dbReference type="SAM" id="MobiDB-lite"/>
    </source>
</evidence>
<sequence>MLEVKNSTPLTGAPLRYRNHLDATKIPIQFEEISSSGEQDSASIAKSTPTDGATLTPVKKAASDSVKIIQESEKYTIWAQHDSVLQTWLDASMSITYRNKVVHCATFAETWELLNHIQTVSS</sequence>
<feature type="compositionally biased region" description="Polar residues" evidence="1">
    <location>
        <begin position="33"/>
        <end position="53"/>
    </location>
</feature>
<gene>
    <name evidence="2" type="ORF">PIB30_029314</name>
</gene>
<feature type="region of interest" description="Disordered" evidence="1">
    <location>
        <begin position="33"/>
        <end position="57"/>
    </location>
</feature>
<comment type="caution">
    <text evidence="2">The sequence shown here is derived from an EMBL/GenBank/DDBJ whole genome shotgun (WGS) entry which is preliminary data.</text>
</comment>
<protein>
    <submittedName>
        <fullName evidence="2">Uncharacterized protein</fullName>
    </submittedName>
</protein>
<dbReference type="Proteomes" id="UP001341840">
    <property type="component" value="Unassembled WGS sequence"/>
</dbReference>
<evidence type="ECO:0000313" key="2">
    <source>
        <dbReference type="EMBL" id="MED6206701.1"/>
    </source>
</evidence>
<organism evidence="2 3">
    <name type="scientific">Stylosanthes scabra</name>
    <dbReference type="NCBI Taxonomy" id="79078"/>
    <lineage>
        <taxon>Eukaryota</taxon>
        <taxon>Viridiplantae</taxon>
        <taxon>Streptophyta</taxon>
        <taxon>Embryophyta</taxon>
        <taxon>Tracheophyta</taxon>
        <taxon>Spermatophyta</taxon>
        <taxon>Magnoliopsida</taxon>
        <taxon>eudicotyledons</taxon>
        <taxon>Gunneridae</taxon>
        <taxon>Pentapetalae</taxon>
        <taxon>rosids</taxon>
        <taxon>fabids</taxon>
        <taxon>Fabales</taxon>
        <taxon>Fabaceae</taxon>
        <taxon>Papilionoideae</taxon>
        <taxon>50 kb inversion clade</taxon>
        <taxon>dalbergioids sensu lato</taxon>
        <taxon>Dalbergieae</taxon>
        <taxon>Pterocarpus clade</taxon>
        <taxon>Stylosanthes</taxon>
    </lineage>
</organism>
<name>A0ABU6Y9T9_9FABA</name>
<reference evidence="2 3" key="1">
    <citation type="journal article" date="2023" name="Plants (Basel)">
        <title>Bridging the Gap: Combining Genomics and Transcriptomics Approaches to Understand Stylosanthes scabra, an Orphan Legume from the Brazilian Caatinga.</title>
        <authorList>
            <person name="Ferreira-Neto J.R.C."/>
            <person name="da Silva M.D."/>
            <person name="Binneck E."/>
            <person name="de Melo N.F."/>
            <person name="da Silva R.H."/>
            <person name="de Melo A.L.T.M."/>
            <person name="Pandolfi V."/>
            <person name="Bustamante F.O."/>
            <person name="Brasileiro-Vidal A.C."/>
            <person name="Benko-Iseppon A.M."/>
        </authorList>
    </citation>
    <scope>NUCLEOTIDE SEQUENCE [LARGE SCALE GENOMIC DNA]</scope>
    <source>
        <tissue evidence="2">Leaves</tissue>
    </source>
</reference>
<proteinExistence type="predicted"/>